<organism evidence="1 2">
    <name type="scientific">Cirrhinus mrigala</name>
    <name type="common">Mrigala</name>
    <dbReference type="NCBI Taxonomy" id="683832"/>
    <lineage>
        <taxon>Eukaryota</taxon>
        <taxon>Metazoa</taxon>
        <taxon>Chordata</taxon>
        <taxon>Craniata</taxon>
        <taxon>Vertebrata</taxon>
        <taxon>Euteleostomi</taxon>
        <taxon>Actinopterygii</taxon>
        <taxon>Neopterygii</taxon>
        <taxon>Teleostei</taxon>
        <taxon>Ostariophysi</taxon>
        <taxon>Cypriniformes</taxon>
        <taxon>Cyprinidae</taxon>
        <taxon>Labeoninae</taxon>
        <taxon>Labeonini</taxon>
        <taxon>Cirrhinus</taxon>
    </lineage>
</organism>
<evidence type="ECO:0000313" key="2">
    <source>
        <dbReference type="Proteomes" id="UP001529510"/>
    </source>
</evidence>
<dbReference type="EMBL" id="JAMKFB020000013">
    <property type="protein sequence ID" value="KAL0177607.1"/>
    <property type="molecule type" value="Genomic_DNA"/>
</dbReference>
<reference evidence="1 2" key="1">
    <citation type="submission" date="2024-05" db="EMBL/GenBank/DDBJ databases">
        <title>Genome sequencing and assembly of Indian major carp, Cirrhinus mrigala (Hamilton, 1822).</title>
        <authorList>
            <person name="Mohindra V."/>
            <person name="Chowdhury L.M."/>
            <person name="Lal K."/>
            <person name="Jena J.K."/>
        </authorList>
    </citation>
    <scope>NUCLEOTIDE SEQUENCE [LARGE SCALE GENOMIC DNA]</scope>
    <source>
        <strain evidence="1">CM1030</strain>
        <tissue evidence="1">Blood</tissue>
    </source>
</reference>
<dbReference type="Proteomes" id="UP001529510">
    <property type="component" value="Unassembled WGS sequence"/>
</dbReference>
<feature type="non-terminal residue" evidence="1">
    <location>
        <position position="51"/>
    </location>
</feature>
<proteinExistence type="predicted"/>
<gene>
    <name evidence="1" type="ORF">M9458_026501</name>
</gene>
<name>A0ABD0PUL9_CIRMR</name>
<accession>A0ABD0PUL9</accession>
<dbReference type="AlphaFoldDB" id="A0ABD0PUL9"/>
<protein>
    <submittedName>
        <fullName evidence="1">Uncharacterized protein</fullName>
    </submittedName>
</protein>
<sequence>RLPPAPTNPLLVRFGTSLQMWIELHFRSVNAVESESEAQFKQEHSCPSAGQ</sequence>
<comment type="caution">
    <text evidence="1">The sequence shown here is derived from an EMBL/GenBank/DDBJ whole genome shotgun (WGS) entry which is preliminary data.</text>
</comment>
<feature type="non-terminal residue" evidence="1">
    <location>
        <position position="1"/>
    </location>
</feature>
<evidence type="ECO:0000313" key="1">
    <source>
        <dbReference type="EMBL" id="KAL0177607.1"/>
    </source>
</evidence>
<keyword evidence="2" id="KW-1185">Reference proteome</keyword>